<organism evidence="2 3">
    <name type="scientific">Oceanivirga miroungae</name>
    <dbReference type="NCBI Taxonomy" id="1130046"/>
    <lineage>
        <taxon>Bacteria</taxon>
        <taxon>Fusobacteriati</taxon>
        <taxon>Fusobacteriota</taxon>
        <taxon>Fusobacteriia</taxon>
        <taxon>Fusobacteriales</taxon>
        <taxon>Leptotrichiaceae</taxon>
        <taxon>Oceanivirga</taxon>
    </lineage>
</organism>
<dbReference type="Gene3D" id="3.60.15.10">
    <property type="entry name" value="Ribonuclease Z/Hydroxyacylglutathione hydrolase-like"/>
    <property type="match status" value="1"/>
</dbReference>
<evidence type="ECO:0000313" key="3">
    <source>
        <dbReference type="Proteomes" id="UP000419017"/>
    </source>
</evidence>
<keyword evidence="3" id="KW-1185">Reference proteome</keyword>
<evidence type="ECO:0000259" key="1">
    <source>
        <dbReference type="Pfam" id="PF12706"/>
    </source>
</evidence>
<dbReference type="AlphaFoldDB" id="A0A6I8MDZ5"/>
<protein>
    <submittedName>
        <fullName evidence="2">Beta-lactamase</fullName>
    </submittedName>
</protein>
<evidence type="ECO:0000313" key="2">
    <source>
        <dbReference type="EMBL" id="VWL85414.1"/>
    </source>
</evidence>
<dbReference type="InterPro" id="IPR001279">
    <property type="entry name" value="Metallo-B-lactamas"/>
</dbReference>
<sequence>MKISVLGSGSKGNSSFIEIGDKKFLVDVGFSMKKIEEKLNMINQSFSDIDGIFITHDHGDHIRSFGAISRKYDIPLYIHKKSLKEVSHKMGKLNQDKIVLLEEKKILIDNIMVENFDVMHDSANNLGYSFSYRNEKLSYVTDIGRITNIVKMNCMNSDILAFETNYDLDLLLEGEYPWTLKNRVKGNYGHISNEEAAKMFSDVQENRLKKIIMLHLSDENNDESLAYETVRKYVKNDIDIEASKQDEPTKIYMLEK</sequence>
<dbReference type="PANTHER" id="PTHR47619">
    <property type="entry name" value="METALLO-HYDROLASE YYCJ-RELATED"/>
    <property type="match status" value="1"/>
</dbReference>
<name>A0A6I8MDZ5_9FUSO</name>
<gene>
    <name evidence="2" type="ORF">OMES3154_00699</name>
</gene>
<reference evidence="2 3" key="1">
    <citation type="submission" date="2019-10" db="EMBL/GenBank/DDBJ databases">
        <authorList>
            <person name="Blom J."/>
        </authorList>
    </citation>
    <scope>NUCLEOTIDE SEQUENCE [LARGE SCALE GENOMIC DNA]</scope>
    <source>
        <strain evidence="2 3">ES3154-GLU</strain>
    </source>
</reference>
<dbReference type="RefSeq" id="WP_156683411.1">
    <property type="nucleotide sequence ID" value="NZ_CABWIB010000001.1"/>
</dbReference>
<dbReference type="Pfam" id="PF12706">
    <property type="entry name" value="Lactamase_B_2"/>
    <property type="match status" value="1"/>
</dbReference>
<dbReference type="InterPro" id="IPR052533">
    <property type="entry name" value="WalJ/YycJ-like"/>
</dbReference>
<accession>A0A6I8MDZ5</accession>
<proteinExistence type="predicted"/>
<dbReference type="EMBL" id="CABWIB010000001">
    <property type="protein sequence ID" value="VWL85414.1"/>
    <property type="molecule type" value="Genomic_DNA"/>
</dbReference>
<dbReference type="Proteomes" id="UP000419017">
    <property type="component" value="Unassembled WGS sequence"/>
</dbReference>
<dbReference type="PANTHER" id="PTHR47619:SF1">
    <property type="entry name" value="EXODEOXYRIBONUCLEASE WALJ"/>
    <property type="match status" value="1"/>
</dbReference>
<feature type="domain" description="Metallo-beta-lactamase" evidence="1">
    <location>
        <begin position="24"/>
        <end position="208"/>
    </location>
</feature>
<dbReference type="InterPro" id="IPR036866">
    <property type="entry name" value="RibonucZ/Hydroxyglut_hydro"/>
</dbReference>
<dbReference type="SUPFAM" id="SSF56281">
    <property type="entry name" value="Metallo-hydrolase/oxidoreductase"/>
    <property type="match status" value="1"/>
</dbReference>